<evidence type="ECO:0000313" key="13">
    <source>
        <dbReference type="EMBL" id="MDZ7543310.1"/>
    </source>
</evidence>
<dbReference type="GO" id="GO:0003725">
    <property type="term" value="F:double-stranded RNA binding"/>
    <property type="evidence" value="ECO:0007669"/>
    <property type="project" value="InterPro"/>
</dbReference>
<keyword evidence="6" id="KW-0819">tRNA processing</keyword>
<feature type="non-terminal residue" evidence="13">
    <location>
        <position position="156"/>
    </location>
</feature>
<evidence type="ECO:0000256" key="3">
    <source>
        <dbReference type="ARBA" id="ARBA00012584"/>
    </source>
</evidence>
<dbReference type="GO" id="GO:0008033">
    <property type="term" value="P:tRNA processing"/>
    <property type="evidence" value="ECO:0007669"/>
    <property type="project" value="UniProtKB-KW"/>
</dbReference>
<dbReference type="PROSITE" id="PS51163">
    <property type="entry name" value="YRDC"/>
    <property type="match status" value="1"/>
</dbReference>
<organism evidence="13 14">
    <name type="scientific">Clostridium perfringens</name>
    <dbReference type="NCBI Taxonomy" id="1502"/>
    <lineage>
        <taxon>Bacteria</taxon>
        <taxon>Bacillati</taxon>
        <taxon>Bacillota</taxon>
        <taxon>Clostridia</taxon>
        <taxon>Eubacteriales</taxon>
        <taxon>Clostridiaceae</taxon>
        <taxon>Clostridium</taxon>
    </lineage>
</organism>
<evidence type="ECO:0000256" key="5">
    <source>
        <dbReference type="ARBA" id="ARBA00022679"/>
    </source>
</evidence>
<keyword evidence="9" id="KW-0067">ATP-binding</keyword>
<evidence type="ECO:0000313" key="14">
    <source>
        <dbReference type="Proteomes" id="UP001288944"/>
    </source>
</evidence>
<dbReference type="GO" id="GO:0061710">
    <property type="term" value="F:L-threonylcarbamoyladenylate synthase"/>
    <property type="evidence" value="ECO:0007669"/>
    <property type="project" value="UniProtKB-EC"/>
</dbReference>
<dbReference type="PANTHER" id="PTHR17490:SF16">
    <property type="entry name" value="THREONYLCARBAMOYL-AMP SYNTHASE"/>
    <property type="match status" value="1"/>
</dbReference>
<comment type="catalytic activity">
    <reaction evidence="11">
        <text>L-threonine + hydrogencarbonate + ATP = L-threonylcarbamoyladenylate + diphosphate + H2O</text>
        <dbReference type="Rhea" id="RHEA:36407"/>
        <dbReference type="ChEBI" id="CHEBI:15377"/>
        <dbReference type="ChEBI" id="CHEBI:17544"/>
        <dbReference type="ChEBI" id="CHEBI:30616"/>
        <dbReference type="ChEBI" id="CHEBI:33019"/>
        <dbReference type="ChEBI" id="CHEBI:57926"/>
        <dbReference type="ChEBI" id="CHEBI:73682"/>
        <dbReference type="EC" id="2.7.7.87"/>
    </reaction>
</comment>
<dbReference type="EMBL" id="WNUR01001044">
    <property type="protein sequence ID" value="MDZ7543310.1"/>
    <property type="molecule type" value="Genomic_DNA"/>
</dbReference>
<name>A0AAW9K8P0_CLOPF</name>
<dbReference type="Pfam" id="PF01300">
    <property type="entry name" value="Sua5_yciO_yrdC"/>
    <property type="match status" value="1"/>
</dbReference>
<feature type="domain" description="YrdC-like" evidence="12">
    <location>
        <begin position="1"/>
        <end position="127"/>
    </location>
</feature>
<dbReference type="PANTHER" id="PTHR17490">
    <property type="entry name" value="SUA5"/>
    <property type="match status" value="1"/>
</dbReference>
<keyword evidence="4" id="KW-0963">Cytoplasm</keyword>
<proteinExistence type="inferred from homology"/>
<reference evidence="13" key="1">
    <citation type="submission" date="2019-11" db="EMBL/GenBank/DDBJ databases">
        <title>Characterization of Clostridium perfringens isolates from swine manure treated agricultural soils.</title>
        <authorList>
            <person name="Wushke S.T."/>
        </authorList>
    </citation>
    <scope>NUCLEOTIDE SEQUENCE</scope>
    <source>
        <strain evidence="13">X62</strain>
    </source>
</reference>
<comment type="similarity">
    <text evidence="2">Belongs to the SUA5 family.</text>
</comment>
<evidence type="ECO:0000256" key="9">
    <source>
        <dbReference type="ARBA" id="ARBA00022840"/>
    </source>
</evidence>
<evidence type="ECO:0000256" key="10">
    <source>
        <dbReference type="ARBA" id="ARBA00029774"/>
    </source>
</evidence>
<dbReference type="Proteomes" id="UP001288944">
    <property type="component" value="Unassembled WGS sequence"/>
</dbReference>
<evidence type="ECO:0000256" key="2">
    <source>
        <dbReference type="ARBA" id="ARBA00007663"/>
    </source>
</evidence>
<feature type="non-terminal residue" evidence="13">
    <location>
        <position position="1"/>
    </location>
</feature>
<dbReference type="AlphaFoldDB" id="A0AAW9K8P0"/>
<dbReference type="InterPro" id="IPR050156">
    <property type="entry name" value="TC-AMP_synthase_SUA5"/>
</dbReference>
<dbReference type="Gene3D" id="3.90.870.10">
    <property type="entry name" value="DHBP synthase"/>
    <property type="match status" value="1"/>
</dbReference>
<keyword evidence="7" id="KW-0548">Nucleotidyltransferase</keyword>
<gene>
    <name evidence="13" type="ORF">GNF83_19455</name>
</gene>
<dbReference type="InterPro" id="IPR006070">
    <property type="entry name" value="Sua5-like_dom"/>
</dbReference>
<evidence type="ECO:0000256" key="11">
    <source>
        <dbReference type="ARBA" id="ARBA00048366"/>
    </source>
</evidence>
<evidence type="ECO:0000256" key="6">
    <source>
        <dbReference type="ARBA" id="ARBA00022694"/>
    </source>
</evidence>
<dbReference type="GO" id="GO:0006450">
    <property type="term" value="P:regulation of translational fidelity"/>
    <property type="evidence" value="ECO:0007669"/>
    <property type="project" value="TreeGrafter"/>
</dbReference>
<evidence type="ECO:0000259" key="12">
    <source>
        <dbReference type="PROSITE" id="PS51163"/>
    </source>
</evidence>
<dbReference type="GO" id="GO:0005524">
    <property type="term" value="F:ATP binding"/>
    <property type="evidence" value="ECO:0007669"/>
    <property type="project" value="UniProtKB-KW"/>
</dbReference>
<comment type="subcellular location">
    <subcellularLocation>
        <location evidence="1">Cytoplasm</location>
    </subcellularLocation>
</comment>
<sequence length="156" mass="16250">ALVKPYGEIAARLMERFWPGPLPIVLPVREGAVSPRVTAGLDTVAVRMPDHPVALELIRASGCPIAAPSANRSGRPSPTRAEHVRADLAGRIAGIVDGGAPGGGVESTVVEVNVNDGSIHVLRPGGITPAMLKEVSPRVTIDPAVDPERGMLRELP</sequence>
<keyword evidence="5" id="KW-0808">Transferase</keyword>
<evidence type="ECO:0000256" key="4">
    <source>
        <dbReference type="ARBA" id="ARBA00022490"/>
    </source>
</evidence>
<accession>A0AAW9K8P0</accession>
<comment type="caution">
    <text evidence="13">The sequence shown here is derived from an EMBL/GenBank/DDBJ whole genome shotgun (WGS) entry which is preliminary data.</text>
</comment>
<dbReference type="EC" id="2.7.7.87" evidence="3"/>
<protein>
    <recommendedName>
        <fullName evidence="10">L-threonylcarbamoyladenylate synthase</fullName>
        <ecNumber evidence="3">2.7.7.87</ecNumber>
    </recommendedName>
    <alternativeName>
        <fullName evidence="10">L-threonylcarbamoyladenylate synthase</fullName>
    </alternativeName>
</protein>
<evidence type="ECO:0000256" key="1">
    <source>
        <dbReference type="ARBA" id="ARBA00004496"/>
    </source>
</evidence>
<dbReference type="SUPFAM" id="SSF55821">
    <property type="entry name" value="YrdC/RibB"/>
    <property type="match status" value="1"/>
</dbReference>
<evidence type="ECO:0000256" key="7">
    <source>
        <dbReference type="ARBA" id="ARBA00022695"/>
    </source>
</evidence>
<evidence type="ECO:0000256" key="8">
    <source>
        <dbReference type="ARBA" id="ARBA00022741"/>
    </source>
</evidence>
<dbReference type="GO" id="GO:0000049">
    <property type="term" value="F:tRNA binding"/>
    <property type="evidence" value="ECO:0007669"/>
    <property type="project" value="TreeGrafter"/>
</dbReference>
<dbReference type="GO" id="GO:0005737">
    <property type="term" value="C:cytoplasm"/>
    <property type="evidence" value="ECO:0007669"/>
    <property type="project" value="UniProtKB-SubCell"/>
</dbReference>
<keyword evidence="8" id="KW-0547">Nucleotide-binding</keyword>
<dbReference type="InterPro" id="IPR017945">
    <property type="entry name" value="DHBP_synth_RibB-like_a/b_dom"/>
</dbReference>